<evidence type="ECO:0000256" key="4">
    <source>
        <dbReference type="ARBA" id="ARBA00023125"/>
    </source>
</evidence>
<dbReference type="InterPro" id="IPR001471">
    <property type="entry name" value="AP2/ERF_dom"/>
</dbReference>
<dbReference type="InterPro" id="IPR036955">
    <property type="entry name" value="AP2/ERF_dom_sf"/>
</dbReference>
<evidence type="ECO:0000256" key="6">
    <source>
        <dbReference type="ARBA" id="ARBA00023163"/>
    </source>
</evidence>
<organism evidence="11">
    <name type="scientific">Ananas comosus var. bracteatus</name>
    <name type="common">red pineapple</name>
    <dbReference type="NCBI Taxonomy" id="296719"/>
    <lineage>
        <taxon>Eukaryota</taxon>
        <taxon>Viridiplantae</taxon>
        <taxon>Streptophyta</taxon>
        <taxon>Embryophyta</taxon>
        <taxon>Tracheophyta</taxon>
        <taxon>Spermatophyta</taxon>
        <taxon>Magnoliopsida</taxon>
        <taxon>Liliopsida</taxon>
        <taxon>Poales</taxon>
        <taxon>Bromeliaceae</taxon>
        <taxon>Bromelioideae</taxon>
        <taxon>Ananas</taxon>
    </lineage>
</organism>
<feature type="compositionally biased region" description="Low complexity" evidence="9">
    <location>
        <begin position="370"/>
        <end position="384"/>
    </location>
</feature>
<evidence type="ECO:0000256" key="7">
    <source>
        <dbReference type="ARBA" id="ARBA00023242"/>
    </source>
</evidence>
<feature type="region of interest" description="Disordered" evidence="9">
    <location>
        <begin position="1"/>
        <end position="30"/>
    </location>
</feature>
<dbReference type="GO" id="GO:0009873">
    <property type="term" value="P:ethylene-activated signaling pathway"/>
    <property type="evidence" value="ECO:0007669"/>
    <property type="project" value="UniProtKB-KW"/>
</dbReference>
<gene>
    <name evidence="11" type="ORF">CB5_LOCUS27580</name>
</gene>
<dbReference type="InterPro" id="IPR051758">
    <property type="entry name" value="ERF/AP2-like"/>
</dbReference>
<keyword evidence="2" id="KW-0936">Ethylene signaling pathway</keyword>
<feature type="region of interest" description="Disordered" evidence="9">
    <location>
        <begin position="234"/>
        <end position="287"/>
    </location>
</feature>
<dbReference type="PANTHER" id="PTHR31657:SF19">
    <property type="entry name" value="ETHYLENE-RESPONSIVE TRANSCRIPTION FACTOR ERF053"/>
    <property type="match status" value="1"/>
</dbReference>
<accession>A0A6V7QMJ1</accession>
<feature type="domain" description="AP2/ERF" evidence="10">
    <location>
        <begin position="169"/>
        <end position="226"/>
    </location>
</feature>
<evidence type="ECO:0000256" key="5">
    <source>
        <dbReference type="ARBA" id="ARBA00023159"/>
    </source>
</evidence>
<feature type="region of interest" description="Disordered" evidence="9">
    <location>
        <begin position="370"/>
        <end position="390"/>
    </location>
</feature>
<evidence type="ECO:0000256" key="9">
    <source>
        <dbReference type="SAM" id="MobiDB-lite"/>
    </source>
</evidence>
<dbReference type="Gene3D" id="3.30.730.10">
    <property type="entry name" value="AP2/ERF domain"/>
    <property type="match status" value="1"/>
</dbReference>
<evidence type="ECO:0000256" key="2">
    <source>
        <dbReference type="ARBA" id="ARBA00022745"/>
    </source>
</evidence>
<comment type="similarity">
    <text evidence="8">Belongs to the AP2/ERF transcription factor family. ERF subfamily.</text>
</comment>
<keyword evidence="6" id="KW-0804">Transcription</keyword>
<evidence type="ECO:0000313" key="11">
    <source>
        <dbReference type="EMBL" id="CAD1844369.1"/>
    </source>
</evidence>
<evidence type="ECO:0000256" key="1">
    <source>
        <dbReference type="ARBA" id="ARBA00004123"/>
    </source>
</evidence>
<dbReference type="InterPro" id="IPR016177">
    <property type="entry name" value="DNA-bd_dom_sf"/>
</dbReference>
<dbReference type="AlphaFoldDB" id="A0A6V7QMJ1"/>
<evidence type="ECO:0000256" key="8">
    <source>
        <dbReference type="ARBA" id="ARBA00024343"/>
    </source>
</evidence>
<comment type="subcellular location">
    <subcellularLocation>
        <location evidence="1">Nucleus</location>
    </subcellularLocation>
</comment>
<dbReference type="PROSITE" id="PS51032">
    <property type="entry name" value="AP2_ERF"/>
    <property type="match status" value="1"/>
</dbReference>
<keyword evidence="4" id="KW-0238">DNA-binding</keyword>
<dbReference type="GO" id="GO:0000976">
    <property type="term" value="F:transcription cis-regulatory region binding"/>
    <property type="evidence" value="ECO:0007669"/>
    <property type="project" value="UniProtKB-ARBA"/>
</dbReference>
<feature type="compositionally biased region" description="Gly residues" evidence="9">
    <location>
        <begin position="7"/>
        <end position="17"/>
    </location>
</feature>
<dbReference type="Pfam" id="PF00847">
    <property type="entry name" value="AP2"/>
    <property type="match status" value="1"/>
</dbReference>
<dbReference type="CDD" id="cd00018">
    <property type="entry name" value="AP2"/>
    <property type="match status" value="1"/>
</dbReference>
<dbReference type="GO" id="GO:0005634">
    <property type="term" value="C:nucleus"/>
    <property type="evidence" value="ECO:0007669"/>
    <property type="project" value="UniProtKB-SubCell"/>
</dbReference>
<feature type="compositionally biased region" description="Basic residues" evidence="9">
    <location>
        <begin position="18"/>
        <end position="30"/>
    </location>
</feature>
<dbReference type="GO" id="GO:0003700">
    <property type="term" value="F:DNA-binding transcription factor activity"/>
    <property type="evidence" value="ECO:0007669"/>
    <property type="project" value="InterPro"/>
</dbReference>
<sequence>MERQRRSGGGGGGGSRLGGRRRGRRWAPRDRRRRFLMRRFSSPPLLPLFQTTPPLPQQMISFSHNPMYPTGAASYPPYLFSGNAASTITTTTATTTTTTTAIQQQQQQQQQQLMLLRHWSEALNLSPRGGGGHVAMMNRLAGGALRPMYASGLFRPPMLPGVPAPANKLYRGVRQRHWGKWVAEIRLPRNRTRLWLGTFDTAEDAALAYDREAFKLRGENARLNFPELFLGKSGRGDADGAASSSVEKIQEPPPPTESEPMDSAEETAAAETEESLSKEEESPPSEAIAAEEAVHDGGGELVWGEAEEAWFSAWGPGSSVWDDVDGANSLFLQSRLATSGAANSEMERSFPTALPPAAVATAACPDVTATATTASDPSSHPAPSMFMWKD</sequence>
<keyword evidence="3" id="KW-0805">Transcription regulation</keyword>
<name>A0A6V7QMJ1_ANACO</name>
<dbReference type="PRINTS" id="PR00367">
    <property type="entry name" value="ETHRSPELEMNT"/>
</dbReference>
<dbReference type="SUPFAM" id="SSF54171">
    <property type="entry name" value="DNA-binding domain"/>
    <property type="match status" value="1"/>
</dbReference>
<keyword evidence="5" id="KW-0010">Activator</keyword>
<reference evidence="11" key="1">
    <citation type="submission" date="2020-07" db="EMBL/GenBank/DDBJ databases">
        <authorList>
            <person name="Lin J."/>
        </authorList>
    </citation>
    <scope>NUCLEOTIDE SEQUENCE</scope>
</reference>
<keyword evidence="7" id="KW-0539">Nucleus</keyword>
<dbReference type="FunFam" id="3.30.730.10:FF:000001">
    <property type="entry name" value="Ethylene-responsive transcription factor 2"/>
    <property type="match status" value="1"/>
</dbReference>
<evidence type="ECO:0000256" key="3">
    <source>
        <dbReference type="ARBA" id="ARBA00023015"/>
    </source>
</evidence>
<dbReference type="PANTHER" id="PTHR31657">
    <property type="entry name" value="ETHYLENE-RESPONSIVE TRANSCRIPTION FACTOR ERF061"/>
    <property type="match status" value="1"/>
</dbReference>
<dbReference type="EMBL" id="LR862137">
    <property type="protein sequence ID" value="CAD1844369.1"/>
    <property type="molecule type" value="Genomic_DNA"/>
</dbReference>
<protein>
    <recommendedName>
        <fullName evidence="10">AP2/ERF domain-containing protein</fullName>
    </recommendedName>
</protein>
<dbReference type="SMART" id="SM00380">
    <property type="entry name" value="AP2"/>
    <property type="match status" value="1"/>
</dbReference>
<proteinExistence type="inferred from homology"/>
<evidence type="ECO:0000259" key="10">
    <source>
        <dbReference type="PROSITE" id="PS51032"/>
    </source>
</evidence>